<reference evidence="5 6" key="1">
    <citation type="submission" date="2015-12" db="EMBL/GenBank/DDBJ databases">
        <title>The genome of Folsomia candida.</title>
        <authorList>
            <person name="Faddeeva A."/>
            <person name="Derks M.F."/>
            <person name="Anvar Y."/>
            <person name="Smit S."/>
            <person name="Van Straalen N."/>
            <person name="Roelofs D."/>
        </authorList>
    </citation>
    <scope>NUCLEOTIDE SEQUENCE [LARGE SCALE GENOMIC DNA]</scope>
    <source>
        <strain evidence="5 6">VU population</strain>
        <tissue evidence="5">Whole body</tissue>
    </source>
</reference>
<protein>
    <submittedName>
        <fullName evidence="5">U8 snoRNA-decapping enzyme</fullName>
    </submittedName>
</protein>
<evidence type="ECO:0000313" key="6">
    <source>
        <dbReference type="Proteomes" id="UP000198287"/>
    </source>
</evidence>
<dbReference type="GO" id="GO:0016077">
    <property type="term" value="P:sno(s)RNA catabolic process"/>
    <property type="evidence" value="ECO:0007669"/>
    <property type="project" value="TreeGrafter"/>
</dbReference>
<gene>
    <name evidence="5" type="ORF">Fcan01_12029</name>
</gene>
<dbReference type="PANTHER" id="PTHR31699:SF1">
    <property type="entry name" value="U8 SNORNA-DECAPPING ENZYME"/>
    <property type="match status" value="1"/>
</dbReference>
<feature type="compositionally biased region" description="Basic and acidic residues" evidence="4">
    <location>
        <begin position="1"/>
        <end position="12"/>
    </location>
</feature>
<dbReference type="GO" id="GO:0030515">
    <property type="term" value="F:snoRNA binding"/>
    <property type="evidence" value="ECO:0007669"/>
    <property type="project" value="TreeGrafter"/>
</dbReference>
<dbReference type="Pfam" id="PF22327">
    <property type="entry name" value="Nudt16-like"/>
    <property type="match status" value="1"/>
</dbReference>
<evidence type="ECO:0000256" key="3">
    <source>
        <dbReference type="ARBA" id="ARBA00023242"/>
    </source>
</evidence>
<comment type="subcellular location">
    <subcellularLocation>
        <location evidence="1">Nucleus</location>
    </subcellularLocation>
</comment>
<evidence type="ECO:0000256" key="1">
    <source>
        <dbReference type="ARBA" id="ARBA00004123"/>
    </source>
</evidence>
<dbReference type="STRING" id="158441.A0A226E6X0"/>
<dbReference type="EMBL" id="LNIX01000006">
    <property type="protein sequence ID" value="OXA52844.1"/>
    <property type="molecule type" value="Genomic_DNA"/>
</dbReference>
<comment type="caution">
    <text evidence="5">The sequence shown here is derived from an EMBL/GenBank/DDBJ whole genome shotgun (WGS) entry which is preliminary data.</text>
</comment>
<dbReference type="InterPro" id="IPR054754">
    <property type="entry name" value="NudT16"/>
</dbReference>
<keyword evidence="2" id="KW-0694">RNA-binding</keyword>
<organism evidence="5 6">
    <name type="scientific">Folsomia candida</name>
    <name type="common">Springtail</name>
    <dbReference type="NCBI Taxonomy" id="158441"/>
    <lineage>
        <taxon>Eukaryota</taxon>
        <taxon>Metazoa</taxon>
        <taxon>Ecdysozoa</taxon>
        <taxon>Arthropoda</taxon>
        <taxon>Hexapoda</taxon>
        <taxon>Collembola</taxon>
        <taxon>Entomobryomorpha</taxon>
        <taxon>Isotomoidea</taxon>
        <taxon>Isotomidae</taxon>
        <taxon>Proisotominae</taxon>
        <taxon>Folsomia</taxon>
    </lineage>
</organism>
<proteinExistence type="predicted"/>
<dbReference type="GO" id="GO:0006402">
    <property type="term" value="P:mRNA catabolic process"/>
    <property type="evidence" value="ECO:0007669"/>
    <property type="project" value="TreeGrafter"/>
</dbReference>
<evidence type="ECO:0000256" key="4">
    <source>
        <dbReference type="SAM" id="MobiDB-lite"/>
    </source>
</evidence>
<accession>A0A226E6X0</accession>
<feature type="region of interest" description="Disordered" evidence="4">
    <location>
        <begin position="1"/>
        <end position="23"/>
    </location>
</feature>
<dbReference type="PANTHER" id="PTHR31699">
    <property type="entry name" value="NUDIX T16 FAMILY MEMBER"/>
    <property type="match status" value="1"/>
</dbReference>
<dbReference type="OrthoDB" id="5950381at2759"/>
<evidence type="ECO:0000313" key="5">
    <source>
        <dbReference type="EMBL" id="OXA52844.1"/>
    </source>
</evidence>
<dbReference type="Gene3D" id="3.90.79.10">
    <property type="entry name" value="Nucleoside Triphosphate Pyrophosphohydrolase"/>
    <property type="match status" value="1"/>
</dbReference>
<keyword evidence="6" id="KW-1185">Reference proteome</keyword>
<keyword evidence="3" id="KW-0539">Nucleus</keyword>
<dbReference type="Proteomes" id="UP000198287">
    <property type="component" value="Unassembled WGS sequence"/>
</dbReference>
<sequence length="196" mass="22288">MKSLHGKSETKRNGFHTTLTRNDDGYPPRTTFLTLSHIPMRNMENGFVKHLTWYSSGGIVDDRIEDMDPDVAMGFVTAGLNRELVEEVNADLSIVKVTGRDYVYTLSDKVPYVTQLVVEPTLCHFFTKEVELSQFEDLERAALSAKDFGDEVMGHIRVPLYTMDDGKRGYPEFLKNNFIGQAKAQLIRGLSHINIW</sequence>
<dbReference type="GO" id="GO:1990174">
    <property type="term" value="F:phosphodiesterase decapping endonuclease activity"/>
    <property type="evidence" value="ECO:0007669"/>
    <property type="project" value="TreeGrafter"/>
</dbReference>
<dbReference type="GO" id="GO:0005634">
    <property type="term" value="C:nucleus"/>
    <property type="evidence" value="ECO:0007669"/>
    <property type="project" value="UniProtKB-SubCell"/>
</dbReference>
<dbReference type="AlphaFoldDB" id="A0A226E6X0"/>
<name>A0A226E6X0_FOLCA</name>
<evidence type="ECO:0000256" key="2">
    <source>
        <dbReference type="ARBA" id="ARBA00022884"/>
    </source>
</evidence>